<organism evidence="1 2">
    <name type="scientific">Winogradskyella bathintestinalis</name>
    <dbReference type="NCBI Taxonomy" id="3035208"/>
    <lineage>
        <taxon>Bacteria</taxon>
        <taxon>Pseudomonadati</taxon>
        <taxon>Bacteroidota</taxon>
        <taxon>Flavobacteriia</taxon>
        <taxon>Flavobacteriales</taxon>
        <taxon>Flavobacteriaceae</taxon>
        <taxon>Winogradskyella</taxon>
    </lineage>
</organism>
<gene>
    <name evidence="1" type="ORF">QMA06_08365</name>
</gene>
<proteinExistence type="predicted"/>
<dbReference type="EMBL" id="JASDDK010000002">
    <property type="protein sequence ID" value="MDN3492732.1"/>
    <property type="molecule type" value="Genomic_DNA"/>
</dbReference>
<reference evidence="1 2" key="1">
    <citation type="journal article" date="2023" name="Int. J. Syst. Evol. Microbiol.">
        <title>Winogradskyella bathintestinalis sp. nov., isolated from the intestine of the deep-sea loosejaw dragonfish, Malacosteus niger.</title>
        <authorList>
            <person name="Uniacke-Lowe S."/>
            <person name="Johnson C.N."/>
            <person name="Stanton C."/>
            <person name="Hill C."/>
            <person name="Ross P."/>
        </authorList>
    </citation>
    <scope>NUCLEOTIDE SEQUENCE [LARGE SCALE GENOMIC DNA]</scope>
    <source>
        <strain evidence="1 2">APC 3343</strain>
    </source>
</reference>
<accession>A0ABT7ZUN0</accession>
<evidence type="ECO:0000313" key="2">
    <source>
        <dbReference type="Proteomes" id="UP001231197"/>
    </source>
</evidence>
<name>A0ABT7ZUN0_9FLAO</name>
<protein>
    <submittedName>
        <fullName evidence="1">Uncharacterized protein</fullName>
    </submittedName>
</protein>
<dbReference type="RefSeq" id="WP_290206413.1">
    <property type="nucleotide sequence ID" value="NZ_JASDDK010000002.1"/>
</dbReference>
<evidence type="ECO:0000313" key="1">
    <source>
        <dbReference type="EMBL" id="MDN3492732.1"/>
    </source>
</evidence>
<dbReference type="Proteomes" id="UP001231197">
    <property type="component" value="Unassembled WGS sequence"/>
</dbReference>
<comment type="caution">
    <text evidence="1">The sequence shown here is derived from an EMBL/GenBank/DDBJ whole genome shotgun (WGS) entry which is preliminary data.</text>
</comment>
<keyword evidence="2" id="KW-1185">Reference proteome</keyword>
<sequence length="463" mass="53264">MKKKYLFILLILFSIVSVGFTYNHYKQNHALLKVESNEGIEDINVKNRNKAVLVKTLLHNNWLSVPEIYRSSYKSLRHILISKIADRTKISENELIKVSDEELSSTALAYRFILESDLRTRQEIQLFLHTDLKQTVVTLNAEKTDYSLSTLKSFSTYKNLQLANQWWLPKKNMALISKMNSVDTDNGYFQVKDDLRRTTEVLRIVKADEADYKYLGVYHSMVSKNHFMLYLAGSNDLKSWTRITNLGNRSHQGDIKKWGNGYLLVNEEDKEEGSNNIQVRFYESYQKLILNQSEKDISLSKSFSRFAEGTPDIREIIGGTPEESHLLIGFHYYNKGDVDYQAIGILKDFKDWKAWKDELTNKNIIAMGFKGNIGGRYSFNNLGQSFLLQEAQIKKNDFSTWKLLIGDGAFYTELDLKTPNKSTSFANPSITSIEDGKLVISTFLPSEGNSHRENGQLIYTVNP</sequence>